<feature type="domain" description="Elongation factor G-binding protein C-terminal treble-clef zinc-finger" evidence="1">
    <location>
        <begin position="9"/>
        <end position="162"/>
    </location>
</feature>
<evidence type="ECO:0000313" key="2">
    <source>
        <dbReference type="EMBL" id="QCY46094.1"/>
    </source>
</evidence>
<protein>
    <recommendedName>
        <fullName evidence="1">Elongation factor G-binding protein C-terminal treble-clef zinc-finger domain-containing protein</fullName>
    </recommendedName>
</protein>
<evidence type="ECO:0000313" key="3">
    <source>
        <dbReference type="Proteomes" id="UP000307000"/>
    </source>
</evidence>
<evidence type="ECO:0000259" key="1">
    <source>
        <dbReference type="Pfam" id="PF16571"/>
    </source>
</evidence>
<organism evidence="2 3">
    <name type="scientific">Glutamicibacter creatinolyticus</name>
    <dbReference type="NCBI Taxonomy" id="162496"/>
    <lineage>
        <taxon>Bacteria</taxon>
        <taxon>Bacillati</taxon>
        <taxon>Actinomycetota</taxon>
        <taxon>Actinomycetes</taxon>
        <taxon>Micrococcales</taxon>
        <taxon>Micrococcaceae</taxon>
        <taxon>Glutamicibacter</taxon>
    </lineage>
</organism>
<dbReference type="Pfam" id="PF16571">
    <property type="entry name" value="FBP_C"/>
    <property type="match status" value="1"/>
</dbReference>
<accession>A0A5B7WS48</accession>
<keyword evidence="3" id="KW-1185">Reference proteome</keyword>
<dbReference type="RefSeq" id="WP_138925556.1">
    <property type="nucleotide sequence ID" value="NZ_CP034412.1"/>
</dbReference>
<sequence length="162" mass="17996">MQPITESTIRSSFINASRSEARKLTLPEGFPTLQWEQHDFLGWRDPKMPQRAYLVATGPDGTTRALLLRAPDTTPKVKRAIMCEICRDVNATNPVTMWNARRSGASGRNGNSLGTLICSDFQCPQNIRVLPPKNAINPDPAAVVAERIIEMGERLQALINRV</sequence>
<dbReference type="InterPro" id="IPR032330">
    <property type="entry name" value="EF-G-binding_C"/>
</dbReference>
<dbReference type="Proteomes" id="UP000307000">
    <property type="component" value="Chromosome"/>
</dbReference>
<dbReference type="AlphaFoldDB" id="A0A5B7WS48"/>
<name>A0A5B7WS48_9MICC</name>
<proteinExistence type="predicted"/>
<dbReference type="KEGG" id="gcr:GcLGCM259_0312"/>
<gene>
    <name evidence="2" type="ORF">GcLGCM259_0312</name>
</gene>
<dbReference type="EMBL" id="CP034412">
    <property type="protein sequence ID" value="QCY46094.1"/>
    <property type="molecule type" value="Genomic_DNA"/>
</dbReference>
<reference evidence="2 3" key="1">
    <citation type="submission" date="2018-12" db="EMBL/GenBank/DDBJ databases">
        <title>Complete Genome Sequence of Glutamicibacter creatinolyticus strain LGCM259,isolated from an abscess of a 12-year-old mare in Italy.</title>
        <authorList>
            <person name="Santos R.G."/>
            <person name="Silva A.L."/>
            <person name="Seyffert N."/>
            <person name="Castro T.L.P."/>
            <person name="Attili A.R."/>
            <person name="Rifici C."/>
            <person name="Mazzullo G."/>
            <person name="Brenig B."/>
            <person name="Venanzi F."/>
            <person name="Azevedo V."/>
        </authorList>
    </citation>
    <scope>NUCLEOTIDE SEQUENCE [LARGE SCALE GENOMIC DNA]</scope>
    <source>
        <strain evidence="2 3">LGCM 259</strain>
    </source>
</reference>